<dbReference type="PANTHER" id="PTHR33309">
    <property type="entry name" value="KERATIN, ULTRA HIGH-SULFUR MATRIX PROTEIN-LIKE"/>
    <property type="match status" value="1"/>
</dbReference>
<feature type="non-terminal residue" evidence="1">
    <location>
        <position position="1"/>
    </location>
</feature>
<dbReference type="Proteomes" id="UP001159405">
    <property type="component" value="Unassembled WGS sequence"/>
</dbReference>
<evidence type="ECO:0008006" key="3">
    <source>
        <dbReference type="Google" id="ProtNLM"/>
    </source>
</evidence>
<proteinExistence type="predicted"/>
<evidence type="ECO:0000313" key="2">
    <source>
        <dbReference type="Proteomes" id="UP001159405"/>
    </source>
</evidence>
<gene>
    <name evidence="1" type="ORF">PLOB_00017385</name>
</gene>
<evidence type="ECO:0000313" key="1">
    <source>
        <dbReference type="EMBL" id="CAH3175921.1"/>
    </source>
</evidence>
<dbReference type="EMBL" id="CALNXK010000206">
    <property type="protein sequence ID" value="CAH3175921.1"/>
    <property type="molecule type" value="Genomic_DNA"/>
</dbReference>
<name>A0ABN8R9M3_9CNID</name>
<comment type="caution">
    <text evidence="1">The sequence shown here is derived from an EMBL/GenBank/DDBJ whole genome shotgun (WGS) entry which is preliminary data.</text>
</comment>
<protein>
    <recommendedName>
        <fullName evidence="3">MADF domain-containing protein</fullName>
    </recommendedName>
</protein>
<keyword evidence="2" id="KW-1185">Reference proteome</keyword>
<accession>A0ABN8R9M3</accession>
<sequence length="125" mass="14461">PKVHHCACVCGVVTASADGEAGRSASLKASWKMEALDKVCSKNAQKPMVWTNKHNELLVQEMYLFEPWNFKRGSKQRGQVWERISESLNLYESSKFTVNQKSVRDHYIFLEKEQKKKIREEEQAS</sequence>
<organism evidence="1 2">
    <name type="scientific">Porites lobata</name>
    <dbReference type="NCBI Taxonomy" id="104759"/>
    <lineage>
        <taxon>Eukaryota</taxon>
        <taxon>Metazoa</taxon>
        <taxon>Cnidaria</taxon>
        <taxon>Anthozoa</taxon>
        <taxon>Hexacorallia</taxon>
        <taxon>Scleractinia</taxon>
        <taxon>Fungiina</taxon>
        <taxon>Poritidae</taxon>
        <taxon>Porites</taxon>
    </lineage>
</organism>
<dbReference type="PANTHER" id="PTHR33309:SF1">
    <property type="entry name" value="MYB_SANT-LIKE DNA-BINDING DOMAIN-CONTAINING PROTEIN"/>
    <property type="match status" value="1"/>
</dbReference>
<reference evidence="1 2" key="1">
    <citation type="submission" date="2022-05" db="EMBL/GenBank/DDBJ databases">
        <authorList>
            <consortium name="Genoscope - CEA"/>
            <person name="William W."/>
        </authorList>
    </citation>
    <scope>NUCLEOTIDE SEQUENCE [LARGE SCALE GENOMIC DNA]</scope>
</reference>